<keyword evidence="3" id="KW-1185">Reference proteome</keyword>
<dbReference type="Proteomes" id="UP000324479">
    <property type="component" value="Unassembled WGS sequence"/>
</dbReference>
<feature type="region of interest" description="Disordered" evidence="1">
    <location>
        <begin position="148"/>
        <end position="168"/>
    </location>
</feature>
<reference evidence="2 3" key="1">
    <citation type="submission" date="2019-08" db="EMBL/GenBank/DDBJ databases">
        <authorList>
            <person name="Dhanesh K."/>
            <person name="Kumar G."/>
            <person name="Sasikala C."/>
            <person name="Venkata Ramana C."/>
        </authorList>
    </citation>
    <scope>NUCLEOTIDE SEQUENCE [LARGE SCALE GENOMIC DNA]</scope>
    <source>
        <strain evidence="2 3">JC645</strain>
    </source>
</reference>
<sequence>MNTASSPTPPASPASQAPTPAYVLLADKQRVAPKLRVDEARAAIKVIYGFSDKPTYDLFSENSPTPCCPYPLVKGYLRTELNALPETLLLIAIDPPAPAGADLDAATYQSVLKAQETRSDTVAIDYRLKWDPDCQAYRVEKDTLDSDTNALAAAPLDAAPTSRPTTPE</sequence>
<feature type="compositionally biased region" description="Low complexity" evidence="1">
    <location>
        <begin position="150"/>
        <end position="160"/>
    </location>
</feature>
<proteinExistence type="predicted"/>
<gene>
    <name evidence="2" type="ORF">FYK55_16085</name>
</gene>
<evidence type="ECO:0000313" key="2">
    <source>
        <dbReference type="EMBL" id="KAA5541744.1"/>
    </source>
</evidence>
<organism evidence="2 3">
    <name type="scientific">Roseiconus nitratireducens</name>
    <dbReference type="NCBI Taxonomy" id="2605748"/>
    <lineage>
        <taxon>Bacteria</taxon>
        <taxon>Pseudomonadati</taxon>
        <taxon>Planctomycetota</taxon>
        <taxon>Planctomycetia</taxon>
        <taxon>Pirellulales</taxon>
        <taxon>Pirellulaceae</taxon>
        <taxon>Roseiconus</taxon>
    </lineage>
</organism>
<dbReference type="RefSeq" id="WP_150077474.1">
    <property type="nucleotide sequence ID" value="NZ_VWOX01000009.1"/>
</dbReference>
<dbReference type="AlphaFoldDB" id="A0A5M6D2M2"/>
<name>A0A5M6D2M2_9BACT</name>
<accession>A0A5M6D2M2</accession>
<evidence type="ECO:0000313" key="3">
    <source>
        <dbReference type="Proteomes" id="UP000324479"/>
    </source>
</evidence>
<evidence type="ECO:0000256" key="1">
    <source>
        <dbReference type="SAM" id="MobiDB-lite"/>
    </source>
</evidence>
<comment type="caution">
    <text evidence="2">The sequence shown here is derived from an EMBL/GenBank/DDBJ whole genome shotgun (WGS) entry which is preliminary data.</text>
</comment>
<protein>
    <submittedName>
        <fullName evidence="2">Uncharacterized protein</fullName>
    </submittedName>
</protein>
<dbReference type="EMBL" id="VWOX01000009">
    <property type="protein sequence ID" value="KAA5541744.1"/>
    <property type="molecule type" value="Genomic_DNA"/>
</dbReference>